<comment type="caution">
    <text evidence="1">The sequence shown here is derived from an EMBL/GenBank/DDBJ whole genome shotgun (WGS) entry which is preliminary data.</text>
</comment>
<dbReference type="InParanoid" id="A0A2P5CQ56"/>
<protein>
    <submittedName>
        <fullName evidence="1">Uncharacterized protein</fullName>
    </submittedName>
</protein>
<evidence type="ECO:0000313" key="1">
    <source>
        <dbReference type="EMBL" id="PON63161.1"/>
    </source>
</evidence>
<keyword evidence="2" id="KW-1185">Reference proteome</keyword>
<sequence length="56" mass="6643">QPQEAVIHEFIWDKAKPARCPQFDLESERELEKENSKLHTLLCSLHCILLRIALDW</sequence>
<feature type="non-terminal residue" evidence="1">
    <location>
        <position position="1"/>
    </location>
</feature>
<dbReference type="AlphaFoldDB" id="A0A2P5CQ56"/>
<dbReference type="EMBL" id="JXTC01000340">
    <property type="protein sequence ID" value="PON63161.1"/>
    <property type="molecule type" value="Genomic_DNA"/>
</dbReference>
<evidence type="ECO:0000313" key="2">
    <source>
        <dbReference type="Proteomes" id="UP000237000"/>
    </source>
</evidence>
<gene>
    <name evidence="1" type="ORF">TorRG33x02_277050</name>
</gene>
<proteinExistence type="predicted"/>
<name>A0A2P5CQ56_TREOI</name>
<dbReference type="OrthoDB" id="10334075at2759"/>
<dbReference type="Proteomes" id="UP000237000">
    <property type="component" value="Unassembled WGS sequence"/>
</dbReference>
<reference evidence="2" key="1">
    <citation type="submission" date="2016-06" db="EMBL/GenBank/DDBJ databases">
        <title>Parallel loss of symbiosis genes in relatives of nitrogen-fixing non-legume Parasponia.</title>
        <authorList>
            <person name="Van Velzen R."/>
            <person name="Holmer R."/>
            <person name="Bu F."/>
            <person name="Rutten L."/>
            <person name="Van Zeijl A."/>
            <person name="Liu W."/>
            <person name="Santuari L."/>
            <person name="Cao Q."/>
            <person name="Sharma T."/>
            <person name="Shen D."/>
            <person name="Roswanjaya Y."/>
            <person name="Wardhani T."/>
            <person name="Kalhor M.S."/>
            <person name="Jansen J."/>
            <person name="Van den Hoogen J."/>
            <person name="Gungor B."/>
            <person name="Hartog M."/>
            <person name="Hontelez J."/>
            <person name="Verver J."/>
            <person name="Yang W.-C."/>
            <person name="Schijlen E."/>
            <person name="Repin R."/>
            <person name="Schilthuizen M."/>
            <person name="Schranz E."/>
            <person name="Heidstra R."/>
            <person name="Miyata K."/>
            <person name="Fedorova E."/>
            <person name="Kohlen W."/>
            <person name="Bisseling T."/>
            <person name="Smit S."/>
            <person name="Geurts R."/>
        </authorList>
    </citation>
    <scope>NUCLEOTIDE SEQUENCE [LARGE SCALE GENOMIC DNA]</scope>
    <source>
        <strain evidence="2">cv. RG33-2</strain>
    </source>
</reference>
<organism evidence="1 2">
    <name type="scientific">Trema orientale</name>
    <name type="common">Charcoal tree</name>
    <name type="synonym">Celtis orientalis</name>
    <dbReference type="NCBI Taxonomy" id="63057"/>
    <lineage>
        <taxon>Eukaryota</taxon>
        <taxon>Viridiplantae</taxon>
        <taxon>Streptophyta</taxon>
        <taxon>Embryophyta</taxon>
        <taxon>Tracheophyta</taxon>
        <taxon>Spermatophyta</taxon>
        <taxon>Magnoliopsida</taxon>
        <taxon>eudicotyledons</taxon>
        <taxon>Gunneridae</taxon>
        <taxon>Pentapetalae</taxon>
        <taxon>rosids</taxon>
        <taxon>fabids</taxon>
        <taxon>Rosales</taxon>
        <taxon>Cannabaceae</taxon>
        <taxon>Trema</taxon>
    </lineage>
</organism>
<accession>A0A2P5CQ56</accession>